<comment type="similarity">
    <text evidence="2">Belongs to the UPF0382 family.</text>
</comment>
<keyword evidence="3 6" id="KW-0812">Transmembrane</keyword>
<evidence type="ECO:0000256" key="6">
    <source>
        <dbReference type="SAM" id="Phobius"/>
    </source>
</evidence>
<feature type="transmembrane region" description="Helical" evidence="6">
    <location>
        <begin position="69"/>
        <end position="88"/>
    </location>
</feature>
<dbReference type="EMBL" id="JBHLVZ010000076">
    <property type="protein sequence ID" value="MFC0388099.1"/>
    <property type="molecule type" value="Genomic_DNA"/>
</dbReference>
<gene>
    <name evidence="8" type="ORF">ACFFIC_21515</name>
</gene>
<evidence type="ECO:0000256" key="1">
    <source>
        <dbReference type="ARBA" id="ARBA00004141"/>
    </source>
</evidence>
<dbReference type="PANTHER" id="PTHR43461:SF1">
    <property type="entry name" value="TRANSMEMBRANE PROTEIN 256"/>
    <property type="match status" value="1"/>
</dbReference>
<sequence>MARIWIAAGALAGLLAVALSAWAAHGLALDAARTRMIDNALTQQGWHALALVAAGILAERWGGWAINGAGAAFLLGMILFCGAVWTVALTGRSLGVAPAGGMLLMLGWLLLLVAAVLHRA</sequence>
<keyword evidence="5 6" id="KW-0472">Membrane</keyword>
<feature type="chain" id="PRO_5045612381" evidence="7">
    <location>
        <begin position="24"/>
        <end position="120"/>
    </location>
</feature>
<evidence type="ECO:0000313" key="8">
    <source>
        <dbReference type="EMBL" id="MFC0388099.1"/>
    </source>
</evidence>
<evidence type="ECO:0000256" key="7">
    <source>
        <dbReference type="SAM" id="SignalP"/>
    </source>
</evidence>
<comment type="caution">
    <text evidence="8">The sequence shown here is derived from an EMBL/GenBank/DDBJ whole genome shotgun (WGS) entry which is preliminary data.</text>
</comment>
<evidence type="ECO:0000256" key="2">
    <source>
        <dbReference type="ARBA" id="ARBA00009694"/>
    </source>
</evidence>
<keyword evidence="7" id="KW-0732">Signal</keyword>
<keyword evidence="9" id="KW-1185">Reference proteome</keyword>
<evidence type="ECO:0000256" key="3">
    <source>
        <dbReference type="ARBA" id="ARBA00022692"/>
    </source>
</evidence>
<evidence type="ECO:0000256" key="4">
    <source>
        <dbReference type="ARBA" id="ARBA00022989"/>
    </source>
</evidence>
<dbReference type="Pfam" id="PF04241">
    <property type="entry name" value="DUF423"/>
    <property type="match status" value="1"/>
</dbReference>
<accession>A0ABV6IWV2</accession>
<feature type="transmembrane region" description="Helical" evidence="6">
    <location>
        <begin position="94"/>
        <end position="117"/>
    </location>
</feature>
<proteinExistence type="inferred from homology"/>
<evidence type="ECO:0000256" key="5">
    <source>
        <dbReference type="ARBA" id="ARBA00023136"/>
    </source>
</evidence>
<organism evidence="8 9">
    <name type="scientific">Muricoccus vinaceus</name>
    <dbReference type="NCBI Taxonomy" id="424704"/>
    <lineage>
        <taxon>Bacteria</taxon>
        <taxon>Pseudomonadati</taxon>
        <taxon>Pseudomonadota</taxon>
        <taxon>Alphaproteobacteria</taxon>
        <taxon>Acetobacterales</taxon>
        <taxon>Roseomonadaceae</taxon>
        <taxon>Muricoccus</taxon>
    </lineage>
</organism>
<reference evidence="8 9" key="1">
    <citation type="submission" date="2024-09" db="EMBL/GenBank/DDBJ databases">
        <authorList>
            <person name="Sun Q."/>
            <person name="Mori K."/>
        </authorList>
    </citation>
    <scope>NUCLEOTIDE SEQUENCE [LARGE SCALE GENOMIC DNA]</scope>
    <source>
        <strain evidence="8 9">CCM 7468</strain>
    </source>
</reference>
<name>A0ABV6IWV2_9PROT</name>
<dbReference type="PANTHER" id="PTHR43461">
    <property type="entry name" value="TRANSMEMBRANE PROTEIN 256"/>
    <property type="match status" value="1"/>
</dbReference>
<dbReference type="Proteomes" id="UP001589789">
    <property type="component" value="Unassembled WGS sequence"/>
</dbReference>
<dbReference type="RefSeq" id="WP_377054191.1">
    <property type="nucleotide sequence ID" value="NZ_JBHLVZ010000076.1"/>
</dbReference>
<keyword evidence="4 6" id="KW-1133">Transmembrane helix</keyword>
<comment type="subcellular location">
    <subcellularLocation>
        <location evidence="1">Membrane</location>
        <topology evidence="1">Multi-pass membrane protein</topology>
    </subcellularLocation>
</comment>
<feature type="signal peptide" evidence="7">
    <location>
        <begin position="1"/>
        <end position="23"/>
    </location>
</feature>
<protein>
    <submittedName>
        <fullName evidence="8">DUF423 domain-containing protein</fullName>
    </submittedName>
</protein>
<evidence type="ECO:0000313" key="9">
    <source>
        <dbReference type="Proteomes" id="UP001589789"/>
    </source>
</evidence>
<dbReference type="InterPro" id="IPR006696">
    <property type="entry name" value="DUF423"/>
</dbReference>